<evidence type="ECO:0000256" key="8">
    <source>
        <dbReference type="HAMAP-Rule" id="MF_00459"/>
    </source>
</evidence>
<organism evidence="9 10">
    <name type="scientific">Thermoanaerobacterium thermosaccharolyticum</name>
    <name type="common">Clostridium thermosaccharolyticum</name>
    <dbReference type="NCBI Taxonomy" id="1517"/>
    <lineage>
        <taxon>Bacteria</taxon>
        <taxon>Bacillati</taxon>
        <taxon>Bacillota</taxon>
        <taxon>Clostridia</taxon>
        <taxon>Thermoanaerobacterales</taxon>
        <taxon>Thermoanaerobacteraceae</taxon>
        <taxon>Thermoanaerobacterium</taxon>
    </lineage>
</organism>
<keyword evidence="8" id="KW-1003">Cell membrane</keyword>
<reference evidence="9 10" key="1">
    <citation type="submission" date="2016-08" db="EMBL/GenBank/DDBJ databases">
        <title>A novel genetic cassette of butanologenic Thermoanaerobacterium thermosaccharolyticum that directly convert cellulose to butanol.</title>
        <authorList>
            <person name="Li T."/>
            <person name="He J."/>
        </authorList>
    </citation>
    <scope>NUCLEOTIDE SEQUENCE [LARGE SCALE GENOMIC DNA]</scope>
    <source>
        <strain evidence="9 10">TG57</strain>
    </source>
</reference>
<keyword evidence="7 8" id="KW-0472">Membrane</keyword>
<evidence type="ECO:0000256" key="6">
    <source>
        <dbReference type="ARBA" id="ARBA00022989"/>
    </source>
</evidence>
<feature type="transmembrane region" description="Helical" evidence="8">
    <location>
        <begin position="72"/>
        <end position="92"/>
    </location>
</feature>
<evidence type="ECO:0000256" key="4">
    <source>
        <dbReference type="ARBA" id="ARBA00022967"/>
    </source>
</evidence>
<comment type="subunit">
    <text evidence="8">The complex is composed of six subunits: RnfA, RnfB, RnfC, RnfD, RnfE and RnfG.</text>
</comment>
<evidence type="ECO:0000256" key="2">
    <source>
        <dbReference type="ARBA" id="ARBA00022448"/>
    </source>
</evidence>
<keyword evidence="3 8" id="KW-0812">Transmembrane</keyword>
<comment type="subcellular location">
    <subcellularLocation>
        <location evidence="8">Cell membrane</location>
        <topology evidence="8">Multi-pass membrane protein</topology>
    </subcellularLocation>
    <subcellularLocation>
        <location evidence="1">Endomembrane system</location>
        <topology evidence="1">Multi-pass membrane protein</topology>
    </subcellularLocation>
</comment>
<keyword evidence="4 8" id="KW-1278">Translocase</keyword>
<gene>
    <name evidence="8" type="primary">rnfA</name>
    <name evidence="9" type="ORF">Thert_02609</name>
</gene>
<dbReference type="GO" id="GO:0005886">
    <property type="term" value="C:plasma membrane"/>
    <property type="evidence" value="ECO:0007669"/>
    <property type="project" value="UniProtKB-SubCell"/>
</dbReference>
<name>A0A223I153_THETR</name>
<evidence type="ECO:0000256" key="5">
    <source>
        <dbReference type="ARBA" id="ARBA00022982"/>
    </source>
</evidence>
<sequence>MLTKLILILISSILVNNFVLVRFLGECPFLGVSKKIETALGMGIAVTFVMTIASAFAYIVYNMILLPLGLSYLETIAFILVIASLVQFVEMVIKKSSPALHQALGIYLPLITTNCAVLGVALLNVQQNYNFIESVVNGFGSAVGFTLAVVLYAGIRERLELAPFSKVLEGFPIALIGAGLMSIAFLGFQGLI</sequence>
<evidence type="ECO:0000313" key="10">
    <source>
        <dbReference type="Proteomes" id="UP000214975"/>
    </source>
</evidence>
<dbReference type="EC" id="7.-.-.-" evidence="8"/>
<dbReference type="Proteomes" id="UP000214975">
    <property type="component" value="Chromosome"/>
</dbReference>
<dbReference type="NCBIfam" id="TIGR01943">
    <property type="entry name" value="rnfA"/>
    <property type="match status" value="1"/>
</dbReference>
<dbReference type="HAMAP" id="MF_00459">
    <property type="entry name" value="RsxA_RnfA"/>
    <property type="match status" value="1"/>
</dbReference>
<evidence type="ECO:0000256" key="7">
    <source>
        <dbReference type="ARBA" id="ARBA00023136"/>
    </source>
</evidence>
<feature type="transmembrane region" description="Helical" evidence="8">
    <location>
        <begin position="135"/>
        <end position="155"/>
    </location>
</feature>
<dbReference type="GO" id="GO:0012505">
    <property type="term" value="C:endomembrane system"/>
    <property type="evidence" value="ECO:0007669"/>
    <property type="project" value="UniProtKB-SubCell"/>
</dbReference>
<accession>A0A223I153</accession>
<feature type="transmembrane region" description="Helical" evidence="8">
    <location>
        <begin position="6"/>
        <end position="24"/>
    </location>
</feature>
<dbReference type="GO" id="GO:0022900">
    <property type="term" value="P:electron transport chain"/>
    <property type="evidence" value="ECO:0007669"/>
    <property type="project" value="UniProtKB-UniRule"/>
</dbReference>
<dbReference type="Pfam" id="PF02508">
    <property type="entry name" value="Rnf-Nqr"/>
    <property type="match status" value="1"/>
</dbReference>
<evidence type="ECO:0000313" key="9">
    <source>
        <dbReference type="EMBL" id="AST58461.1"/>
    </source>
</evidence>
<keyword evidence="2 8" id="KW-0813">Transport</keyword>
<keyword evidence="5 8" id="KW-0249">Electron transport</keyword>
<feature type="transmembrane region" description="Helical" evidence="8">
    <location>
        <begin position="36"/>
        <end position="60"/>
    </location>
</feature>
<comment type="similarity">
    <text evidence="8">Belongs to the NqrDE/RnfAE family.</text>
</comment>
<dbReference type="NCBIfam" id="NF003481">
    <property type="entry name" value="PRK05151.1"/>
    <property type="match status" value="1"/>
</dbReference>
<feature type="transmembrane region" description="Helical" evidence="8">
    <location>
        <begin position="167"/>
        <end position="188"/>
    </location>
</feature>
<dbReference type="PIRSF" id="PIRSF006102">
    <property type="entry name" value="NQR_DE"/>
    <property type="match status" value="1"/>
</dbReference>
<dbReference type="RefSeq" id="WP_094397752.1">
    <property type="nucleotide sequence ID" value="NZ_CP016893.1"/>
</dbReference>
<feature type="transmembrane region" description="Helical" evidence="8">
    <location>
        <begin position="104"/>
        <end position="123"/>
    </location>
</feature>
<dbReference type="AlphaFoldDB" id="A0A223I153"/>
<dbReference type="PANTHER" id="PTHR30335">
    <property type="entry name" value="INTEGRAL MEMBRANE PROTEIN OF SOXR-REDUCING COMPLEX"/>
    <property type="match status" value="1"/>
</dbReference>
<dbReference type="InterPro" id="IPR011293">
    <property type="entry name" value="Ion_transpt_RnfA/RsxA"/>
</dbReference>
<evidence type="ECO:0000256" key="3">
    <source>
        <dbReference type="ARBA" id="ARBA00022692"/>
    </source>
</evidence>
<dbReference type="InterPro" id="IPR003667">
    <property type="entry name" value="NqrDE/RnfAE"/>
</dbReference>
<proteinExistence type="inferred from homology"/>
<keyword evidence="6 8" id="KW-1133">Transmembrane helix</keyword>
<comment type="function">
    <text evidence="8">Part of a membrane-bound complex that couples electron transfer with translocation of ions across the membrane.</text>
</comment>
<dbReference type="InterPro" id="IPR050133">
    <property type="entry name" value="NqrDE/RnfAE_oxidrdctase"/>
</dbReference>
<dbReference type="PANTHER" id="PTHR30335:SF0">
    <property type="entry name" value="ION-TRANSLOCATING OXIDOREDUCTASE COMPLEX SUBUNIT A"/>
    <property type="match status" value="1"/>
</dbReference>
<protein>
    <recommendedName>
        <fullName evidence="8">Ion-translocating oxidoreductase complex subunit A</fullName>
        <ecNumber evidence="8">7.-.-.-</ecNumber>
    </recommendedName>
    <alternativeName>
        <fullName evidence="8">Rnf electron transport complex subunit A</fullName>
    </alternativeName>
</protein>
<evidence type="ECO:0000256" key="1">
    <source>
        <dbReference type="ARBA" id="ARBA00004127"/>
    </source>
</evidence>
<dbReference type="EMBL" id="CP016893">
    <property type="protein sequence ID" value="AST58461.1"/>
    <property type="molecule type" value="Genomic_DNA"/>
</dbReference>